<protein>
    <submittedName>
        <fullName evidence="2">Uncharacterized protein</fullName>
    </submittedName>
</protein>
<evidence type="ECO:0000313" key="2">
    <source>
        <dbReference type="EMBL" id="QHS87783.1"/>
    </source>
</evidence>
<keyword evidence="1" id="KW-0812">Transmembrane</keyword>
<proteinExistence type="predicted"/>
<keyword evidence="1" id="KW-0472">Membrane</keyword>
<organism evidence="2">
    <name type="scientific">viral metagenome</name>
    <dbReference type="NCBI Taxonomy" id="1070528"/>
    <lineage>
        <taxon>unclassified sequences</taxon>
        <taxon>metagenomes</taxon>
        <taxon>organismal metagenomes</taxon>
    </lineage>
</organism>
<keyword evidence="1" id="KW-1133">Transmembrane helix</keyword>
<evidence type="ECO:0000256" key="1">
    <source>
        <dbReference type="SAM" id="Phobius"/>
    </source>
</evidence>
<sequence>MKTIRDTCIEFFQSEDLHKEVREIIKPLGNMMYNEIYLYIWFICVYNVLLLFLILANLFLIIHLYQSIQKTNIFPRAI</sequence>
<name>A0A6C0B8J3_9ZZZZ</name>
<accession>A0A6C0B8J3</accession>
<feature type="transmembrane region" description="Helical" evidence="1">
    <location>
        <begin position="36"/>
        <end position="62"/>
    </location>
</feature>
<dbReference type="EMBL" id="MN739088">
    <property type="protein sequence ID" value="QHS87783.1"/>
    <property type="molecule type" value="Genomic_DNA"/>
</dbReference>
<reference evidence="2" key="1">
    <citation type="journal article" date="2020" name="Nature">
        <title>Giant virus diversity and host interactions through global metagenomics.</title>
        <authorList>
            <person name="Schulz F."/>
            <person name="Roux S."/>
            <person name="Paez-Espino D."/>
            <person name="Jungbluth S."/>
            <person name="Walsh D.A."/>
            <person name="Denef V.J."/>
            <person name="McMahon K.D."/>
            <person name="Konstantinidis K.T."/>
            <person name="Eloe-Fadrosh E.A."/>
            <person name="Kyrpides N.C."/>
            <person name="Woyke T."/>
        </authorList>
    </citation>
    <scope>NUCLEOTIDE SEQUENCE</scope>
    <source>
        <strain evidence="2">GVMAG-M-3300010158-13</strain>
    </source>
</reference>
<dbReference type="AlphaFoldDB" id="A0A6C0B8J3"/>